<evidence type="ECO:0000256" key="1">
    <source>
        <dbReference type="SAM" id="MobiDB-lite"/>
    </source>
</evidence>
<feature type="region of interest" description="Disordered" evidence="1">
    <location>
        <begin position="172"/>
        <end position="253"/>
    </location>
</feature>
<accession>X6PFI2</accession>
<dbReference type="Proteomes" id="UP000023152">
    <property type="component" value="Unassembled WGS sequence"/>
</dbReference>
<feature type="region of interest" description="Disordered" evidence="1">
    <location>
        <begin position="121"/>
        <end position="146"/>
    </location>
</feature>
<keyword evidence="3" id="KW-1185">Reference proteome</keyword>
<feature type="compositionally biased region" description="Polar residues" evidence="1">
    <location>
        <begin position="184"/>
        <end position="213"/>
    </location>
</feature>
<feature type="compositionally biased region" description="Polar residues" evidence="1">
    <location>
        <begin position="121"/>
        <end position="141"/>
    </location>
</feature>
<gene>
    <name evidence="2" type="ORF">RFI_00102</name>
</gene>
<name>X6PFI2_RETFI</name>
<proteinExistence type="predicted"/>
<reference evidence="2 3" key="1">
    <citation type="journal article" date="2013" name="Curr. Biol.">
        <title>The Genome of the Foraminiferan Reticulomyxa filosa.</title>
        <authorList>
            <person name="Glockner G."/>
            <person name="Hulsmann N."/>
            <person name="Schleicher M."/>
            <person name="Noegel A.A."/>
            <person name="Eichinger L."/>
            <person name="Gallinger C."/>
            <person name="Pawlowski J."/>
            <person name="Sierra R."/>
            <person name="Euteneuer U."/>
            <person name="Pillet L."/>
            <person name="Moustafa A."/>
            <person name="Platzer M."/>
            <person name="Groth M."/>
            <person name="Szafranski K."/>
            <person name="Schliwa M."/>
        </authorList>
    </citation>
    <scope>NUCLEOTIDE SEQUENCE [LARGE SCALE GENOMIC DNA]</scope>
</reference>
<feature type="compositionally biased region" description="Polar residues" evidence="1">
    <location>
        <begin position="224"/>
        <end position="233"/>
    </location>
</feature>
<sequence>MIIFEDYNHEANTTGNDFQHTLEDSGSARNLTSSSSGPANHIEMTIITPNSAMPLTVLSEDKAQNLHSNNKVQTNNGIHLLVVVDPQNTRESIVLDTPPSPNLDIGGTTDSPEPGITIVTTQNPPSPNKNAIAQIHPTNDNVPRLPRVDQTSIHILDKDKVNHLRAVFEEQNSLPNLNGEENRSLSNDQSGTHTRSSHGNLLSLSPQSTNNYVLPNKHEEQQDNNEPSVSLSHKSLKDYRSESWKEKPQQSPLDIHLNDSNHNGIHTTNKPNDHVSNDLLRLPSTGALANDRSVTVQDQTQEHFTMS</sequence>
<dbReference type="AlphaFoldDB" id="X6PFI2"/>
<evidence type="ECO:0000313" key="2">
    <source>
        <dbReference type="EMBL" id="ETO36961.1"/>
    </source>
</evidence>
<dbReference type="EMBL" id="ASPP01000103">
    <property type="protein sequence ID" value="ETO36961.1"/>
    <property type="molecule type" value="Genomic_DNA"/>
</dbReference>
<feature type="compositionally biased region" description="Basic and acidic residues" evidence="1">
    <location>
        <begin position="235"/>
        <end position="248"/>
    </location>
</feature>
<comment type="caution">
    <text evidence="2">The sequence shown here is derived from an EMBL/GenBank/DDBJ whole genome shotgun (WGS) entry which is preliminary data.</text>
</comment>
<protein>
    <submittedName>
        <fullName evidence="2">Uncharacterized protein</fullName>
    </submittedName>
</protein>
<evidence type="ECO:0000313" key="3">
    <source>
        <dbReference type="Proteomes" id="UP000023152"/>
    </source>
</evidence>
<organism evidence="2 3">
    <name type="scientific">Reticulomyxa filosa</name>
    <dbReference type="NCBI Taxonomy" id="46433"/>
    <lineage>
        <taxon>Eukaryota</taxon>
        <taxon>Sar</taxon>
        <taxon>Rhizaria</taxon>
        <taxon>Retaria</taxon>
        <taxon>Foraminifera</taxon>
        <taxon>Monothalamids</taxon>
        <taxon>Reticulomyxidae</taxon>
        <taxon>Reticulomyxa</taxon>
    </lineage>
</organism>